<evidence type="ECO:0000313" key="2">
    <source>
        <dbReference type="EMBL" id="CAB4170118.1"/>
    </source>
</evidence>
<dbReference type="EMBL" id="LR797283">
    <property type="protein sequence ID" value="CAB4199283.1"/>
    <property type="molecule type" value="Genomic_DNA"/>
</dbReference>
<proteinExistence type="predicted"/>
<accession>A0A6J5LSY1</accession>
<evidence type="ECO:0000313" key="1">
    <source>
        <dbReference type="EMBL" id="CAB4136147.1"/>
    </source>
</evidence>
<gene>
    <name evidence="3" type="ORF">UFOVP1334_28</name>
    <name evidence="1" type="ORF">UFOVP296_21</name>
    <name evidence="2" type="ORF">UFOVP912_40</name>
</gene>
<protein>
    <submittedName>
        <fullName evidence="1">Uncharacterized protein</fullName>
    </submittedName>
</protein>
<sequence>MITFRPSLLPKLSECPQYAPQPFAGDAAARGTVLDAIFRDMISGQFRLGVDNITPDDRVALDWAVRTATELSQCHPMEAREEFLQVKVEGMDGTADLLCEGAEWSADLKTGQRYDYHAQQAAYALGFMDRFFLDEWVVYLLYCDLQELEVLRYTRDGAISEIRSIKAEVLGGSPARVCDYCGWCVKQWSCPTRLEQQAWFLGMSPDVLNLESAQDWSGDKLASALALTNEITKDGGLHDRLKTLGCAKIEAGQPLPGWKLQNGRNTKTVSALQLQHPHKGKTILEGAGTMKVMEAVGNISEAKFSALWTLVFGKDPIPEGVVVEKCGAPFLAKDRAKK</sequence>
<reference evidence="1" key="1">
    <citation type="submission" date="2020-04" db="EMBL/GenBank/DDBJ databases">
        <authorList>
            <person name="Chiriac C."/>
            <person name="Salcher M."/>
            <person name="Ghai R."/>
            <person name="Kavagutti S V."/>
        </authorList>
    </citation>
    <scope>NUCLEOTIDE SEQUENCE</scope>
</reference>
<organism evidence="1">
    <name type="scientific">uncultured Caudovirales phage</name>
    <dbReference type="NCBI Taxonomy" id="2100421"/>
    <lineage>
        <taxon>Viruses</taxon>
        <taxon>Duplodnaviria</taxon>
        <taxon>Heunggongvirae</taxon>
        <taxon>Uroviricota</taxon>
        <taxon>Caudoviricetes</taxon>
        <taxon>Peduoviridae</taxon>
        <taxon>Maltschvirus</taxon>
        <taxon>Maltschvirus maltsch</taxon>
    </lineage>
</organism>
<dbReference type="EMBL" id="LR796314">
    <property type="protein sequence ID" value="CAB4136147.1"/>
    <property type="molecule type" value="Genomic_DNA"/>
</dbReference>
<evidence type="ECO:0000313" key="3">
    <source>
        <dbReference type="EMBL" id="CAB4199283.1"/>
    </source>
</evidence>
<dbReference type="EMBL" id="LR796853">
    <property type="protein sequence ID" value="CAB4170118.1"/>
    <property type="molecule type" value="Genomic_DNA"/>
</dbReference>
<name>A0A6J5LSY1_9CAUD</name>